<accession>A0AAV0BJE9</accession>
<sequence>MFEYRIKFSKKLFLFVISSFITLNFQLLEAKKPVHGLAKIGNSSVTGTKLKPPRRVVPIGILPVVTHTNTPLERVQKAQHHHEFHRNRPQNRDSRLHSS</sequence>
<proteinExistence type="predicted"/>
<evidence type="ECO:0000256" key="1">
    <source>
        <dbReference type="SAM" id="MobiDB-lite"/>
    </source>
</evidence>
<protein>
    <submittedName>
        <fullName evidence="2">Expressed protein</fullName>
    </submittedName>
</protein>
<keyword evidence="3" id="KW-1185">Reference proteome</keyword>
<gene>
    <name evidence="2" type="ORF">PPACK8108_LOCUS21098</name>
</gene>
<dbReference type="AlphaFoldDB" id="A0AAV0BJE9"/>
<feature type="compositionally biased region" description="Basic and acidic residues" evidence="1">
    <location>
        <begin position="90"/>
        <end position="99"/>
    </location>
</feature>
<organism evidence="2 3">
    <name type="scientific">Phakopsora pachyrhizi</name>
    <name type="common">Asian soybean rust disease fungus</name>
    <dbReference type="NCBI Taxonomy" id="170000"/>
    <lineage>
        <taxon>Eukaryota</taxon>
        <taxon>Fungi</taxon>
        <taxon>Dikarya</taxon>
        <taxon>Basidiomycota</taxon>
        <taxon>Pucciniomycotina</taxon>
        <taxon>Pucciniomycetes</taxon>
        <taxon>Pucciniales</taxon>
        <taxon>Phakopsoraceae</taxon>
        <taxon>Phakopsora</taxon>
    </lineage>
</organism>
<reference evidence="2" key="1">
    <citation type="submission" date="2022-06" db="EMBL/GenBank/DDBJ databases">
        <authorList>
            <consortium name="SYNGENTA / RWTH Aachen University"/>
        </authorList>
    </citation>
    <scope>NUCLEOTIDE SEQUENCE</scope>
</reference>
<feature type="region of interest" description="Disordered" evidence="1">
    <location>
        <begin position="71"/>
        <end position="99"/>
    </location>
</feature>
<feature type="compositionally biased region" description="Basic residues" evidence="1">
    <location>
        <begin position="77"/>
        <end position="89"/>
    </location>
</feature>
<comment type="caution">
    <text evidence="2">The sequence shown here is derived from an EMBL/GenBank/DDBJ whole genome shotgun (WGS) entry which is preliminary data.</text>
</comment>
<name>A0AAV0BJE9_PHAPC</name>
<evidence type="ECO:0000313" key="3">
    <source>
        <dbReference type="Proteomes" id="UP001153365"/>
    </source>
</evidence>
<dbReference type="EMBL" id="CALTRL010005793">
    <property type="protein sequence ID" value="CAH7686450.1"/>
    <property type="molecule type" value="Genomic_DNA"/>
</dbReference>
<evidence type="ECO:0000313" key="2">
    <source>
        <dbReference type="EMBL" id="CAH7686450.1"/>
    </source>
</evidence>
<dbReference type="Proteomes" id="UP001153365">
    <property type="component" value="Unassembled WGS sequence"/>
</dbReference>